<keyword evidence="2" id="KW-0472">Membrane</keyword>
<evidence type="ECO:0000313" key="3">
    <source>
        <dbReference type="EMBL" id="KAF5390150.1"/>
    </source>
</evidence>
<accession>A0A8H5HVW4</accession>
<protein>
    <submittedName>
        <fullName evidence="3">Uncharacterized protein</fullName>
    </submittedName>
</protein>
<feature type="transmembrane region" description="Helical" evidence="2">
    <location>
        <begin position="12"/>
        <end position="35"/>
    </location>
</feature>
<dbReference type="Proteomes" id="UP000518752">
    <property type="component" value="Unassembled WGS sequence"/>
</dbReference>
<feature type="region of interest" description="Disordered" evidence="1">
    <location>
        <begin position="44"/>
        <end position="65"/>
    </location>
</feature>
<evidence type="ECO:0000313" key="4">
    <source>
        <dbReference type="Proteomes" id="UP000518752"/>
    </source>
</evidence>
<keyword evidence="2" id="KW-0812">Transmembrane</keyword>
<keyword evidence="2" id="KW-1133">Transmembrane helix</keyword>
<dbReference type="OrthoDB" id="3265603at2759"/>
<name>A0A8H5HVW4_9AGAR</name>
<dbReference type="PROSITE" id="PS51257">
    <property type="entry name" value="PROKAR_LIPOPROTEIN"/>
    <property type="match status" value="1"/>
</dbReference>
<keyword evidence="4" id="KW-1185">Reference proteome</keyword>
<organism evidence="3 4">
    <name type="scientific">Collybiopsis confluens</name>
    <dbReference type="NCBI Taxonomy" id="2823264"/>
    <lineage>
        <taxon>Eukaryota</taxon>
        <taxon>Fungi</taxon>
        <taxon>Dikarya</taxon>
        <taxon>Basidiomycota</taxon>
        <taxon>Agaricomycotina</taxon>
        <taxon>Agaricomycetes</taxon>
        <taxon>Agaricomycetidae</taxon>
        <taxon>Agaricales</taxon>
        <taxon>Marasmiineae</taxon>
        <taxon>Omphalotaceae</taxon>
        <taxon>Collybiopsis</taxon>
    </lineage>
</organism>
<proteinExistence type="predicted"/>
<comment type="caution">
    <text evidence="3">The sequence shown here is derived from an EMBL/GenBank/DDBJ whole genome shotgun (WGS) entry which is preliminary data.</text>
</comment>
<dbReference type="EMBL" id="JAACJN010000016">
    <property type="protein sequence ID" value="KAF5390150.1"/>
    <property type="molecule type" value="Genomic_DNA"/>
</dbReference>
<sequence>MGEPKIGGSVAGFIVLIVCLILVIIASCTASFFLLRKEASEDEEGATRRRRYLHPNKPYAPSSTGPSQSWFNTLRNLFIGITHSVGYKTARRTKAREGWIQAGDDWDDHADHPEQLMNMRNTHYTAVPPAIDPPFHAPAMTSAESSPAIYSYDYHSGIPNRFASSPEYSPPSTFTPLPPTDDPIMPRSIIPESVSPPQALTSTYIGNDNRKDSLNSNISTGTFGIGTKFVEGL</sequence>
<reference evidence="3 4" key="1">
    <citation type="journal article" date="2020" name="ISME J.">
        <title>Uncovering the hidden diversity of litter-decomposition mechanisms in mushroom-forming fungi.</title>
        <authorList>
            <person name="Floudas D."/>
            <person name="Bentzer J."/>
            <person name="Ahren D."/>
            <person name="Johansson T."/>
            <person name="Persson P."/>
            <person name="Tunlid A."/>
        </authorList>
    </citation>
    <scope>NUCLEOTIDE SEQUENCE [LARGE SCALE GENOMIC DNA]</scope>
    <source>
        <strain evidence="3 4">CBS 406.79</strain>
    </source>
</reference>
<gene>
    <name evidence="3" type="ORF">D9757_002928</name>
</gene>
<evidence type="ECO:0000256" key="2">
    <source>
        <dbReference type="SAM" id="Phobius"/>
    </source>
</evidence>
<dbReference type="AlphaFoldDB" id="A0A8H5HVW4"/>
<evidence type="ECO:0000256" key="1">
    <source>
        <dbReference type="SAM" id="MobiDB-lite"/>
    </source>
</evidence>